<dbReference type="EMBL" id="JACVXA010000041">
    <property type="protein sequence ID" value="MBE3639181.1"/>
    <property type="molecule type" value="Genomic_DNA"/>
</dbReference>
<name>A0A8J7CKS0_9RHOB</name>
<proteinExistence type="predicted"/>
<evidence type="ECO:0000313" key="2">
    <source>
        <dbReference type="EMBL" id="MBE3639181.1"/>
    </source>
</evidence>
<dbReference type="Pfam" id="PF04402">
    <property type="entry name" value="SIMPL"/>
    <property type="match status" value="1"/>
</dbReference>
<dbReference type="Gene3D" id="3.30.70.2970">
    <property type="entry name" value="Protein of unknown function (DUF541), domain 2"/>
    <property type="match status" value="1"/>
</dbReference>
<dbReference type="InterPro" id="IPR007497">
    <property type="entry name" value="SIMPL/DUF541"/>
</dbReference>
<dbReference type="PANTHER" id="PTHR34387">
    <property type="entry name" value="SLR1258 PROTEIN"/>
    <property type="match status" value="1"/>
</dbReference>
<dbReference type="RefSeq" id="WP_193183587.1">
    <property type="nucleotide sequence ID" value="NZ_JACVXA010000041.1"/>
</dbReference>
<organism evidence="2 3">
    <name type="scientific">Mangrovicoccus algicola</name>
    <dbReference type="NCBI Taxonomy" id="2771008"/>
    <lineage>
        <taxon>Bacteria</taxon>
        <taxon>Pseudomonadati</taxon>
        <taxon>Pseudomonadota</taxon>
        <taxon>Alphaproteobacteria</taxon>
        <taxon>Rhodobacterales</taxon>
        <taxon>Paracoccaceae</taxon>
        <taxon>Mangrovicoccus</taxon>
    </lineage>
</organism>
<accession>A0A8J7CKS0</accession>
<dbReference type="GO" id="GO:0006974">
    <property type="term" value="P:DNA damage response"/>
    <property type="evidence" value="ECO:0007669"/>
    <property type="project" value="TreeGrafter"/>
</dbReference>
<dbReference type="Proteomes" id="UP000609121">
    <property type="component" value="Unassembled WGS sequence"/>
</dbReference>
<dbReference type="PANTHER" id="PTHR34387:SF1">
    <property type="entry name" value="PERIPLASMIC IMMUNOGENIC PROTEIN"/>
    <property type="match status" value="1"/>
</dbReference>
<keyword evidence="1" id="KW-0732">Signal</keyword>
<gene>
    <name evidence="2" type="ORF">ICN82_13325</name>
</gene>
<keyword evidence="3" id="KW-1185">Reference proteome</keyword>
<feature type="chain" id="PRO_5035229816" evidence="1">
    <location>
        <begin position="22"/>
        <end position="235"/>
    </location>
</feature>
<comment type="caution">
    <text evidence="2">The sequence shown here is derived from an EMBL/GenBank/DDBJ whole genome shotgun (WGS) entry which is preliminary data.</text>
</comment>
<dbReference type="AlphaFoldDB" id="A0A8J7CKS0"/>
<sequence>MRQVMAAALMGTMAGALIAPAAVHAQGQAELAVTGTGEIQVVPDMATVTLGVEEQGMTAEEAMTAASDKIAAVLAVVAEAGVAPEDVQTAGLTLNPVYETPRDDVNRPPRILGFEAGSTLRVTVRDLDGLGGILDSVVREGANTFRGLDFALQDPAMAHDDARREAVTDALAKAAVIAEAAGGSRGAILSIREEGAGAVRPEYSARMVMSDGAMPVAPGSLNVTERVTIIFALGE</sequence>
<protein>
    <submittedName>
        <fullName evidence="2">SIMPL domain-containing protein</fullName>
    </submittedName>
</protein>
<dbReference type="InterPro" id="IPR052022">
    <property type="entry name" value="26kDa_periplasmic_antigen"/>
</dbReference>
<evidence type="ECO:0000256" key="1">
    <source>
        <dbReference type="SAM" id="SignalP"/>
    </source>
</evidence>
<feature type="signal peptide" evidence="1">
    <location>
        <begin position="1"/>
        <end position="21"/>
    </location>
</feature>
<reference evidence="2" key="1">
    <citation type="submission" date="2020-09" db="EMBL/GenBank/DDBJ databases">
        <title>A novel bacterium of genus Mangrovicoccus, isolated from South China Sea.</title>
        <authorList>
            <person name="Huang H."/>
            <person name="Mo K."/>
            <person name="Hu Y."/>
        </authorList>
    </citation>
    <scope>NUCLEOTIDE SEQUENCE</scope>
    <source>
        <strain evidence="2">HB182678</strain>
    </source>
</reference>
<dbReference type="Gene3D" id="3.30.110.170">
    <property type="entry name" value="Protein of unknown function (DUF541), domain 1"/>
    <property type="match status" value="1"/>
</dbReference>
<evidence type="ECO:0000313" key="3">
    <source>
        <dbReference type="Proteomes" id="UP000609121"/>
    </source>
</evidence>